<dbReference type="Gene3D" id="1.10.238.10">
    <property type="entry name" value="EF-hand"/>
    <property type="match status" value="1"/>
</dbReference>
<dbReference type="PROSITE" id="PS00018">
    <property type="entry name" value="EF_HAND_1"/>
    <property type="match status" value="1"/>
</dbReference>
<dbReference type="FunFam" id="1.10.238.10:FF:000178">
    <property type="entry name" value="Calmodulin-2 A"/>
    <property type="match status" value="1"/>
</dbReference>
<organism evidence="5 6">
    <name type="scientific">Heterorhabditis bacteriophora</name>
    <name type="common">Entomopathogenic nematode worm</name>
    <dbReference type="NCBI Taxonomy" id="37862"/>
    <lineage>
        <taxon>Eukaryota</taxon>
        <taxon>Metazoa</taxon>
        <taxon>Ecdysozoa</taxon>
        <taxon>Nematoda</taxon>
        <taxon>Chromadorea</taxon>
        <taxon>Rhabditida</taxon>
        <taxon>Rhabditina</taxon>
        <taxon>Rhabditomorpha</taxon>
        <taxon>Strongyloidea</taxon>
        <taxon>Heterorhabditidae</taxon>
        <taxon>Heterorhabditis</taxon>
    </lineage>
</organism>
<dbReference type="PROSITE" id="PS50222">
    <property type="entry name" value="EF_HAND_2"/>
    <property type="match status" value="1"/>
</dbReference>
<keyword evidence="3" id="KW-1133">Transmembrane helix</keyword>
<keyword evidence="5" id="KW-1185">Reference proteome</keyword>
<dbReference type="SUPFAM" id="SSF47473">
    <property type="entry name" value="EF-hand"/>
    <property type="match status" value="1"/>
</dbReference>
<dbReference type="CDD" id="cd00051">
    <property type="entry name" value="EFh"/>
    <property type="match status" value="1"/>
</dbReference>
<evidence type="ECO:0000256" key="1">
    <source>
        <dbReference type="ARBA" id="ARBA00022737"/>
    </source>
</evidence>
<accession>A0A1I7WM52</accession>
<reference evidence="6" key="1">
    <citation type="submission" date="2016-11" db="UniProtKB">
        <authorList>
            <consortium name="WormBaseParasite"/>
        </authorList>
    </citation>
    <scope>IDENTIFICATION</scope>
</reference>
<evidence type="ECO:0000256" key="3">
    <source>
        <dbReference type="SAM" id="Phobius"/>
    </source>
</evidence>
<dbReference type="Proteomes" id="UP000095283">
    <property type="component" value="Unplaced"/>
</dbReference>
<feature type="domain" description="EF-hand" evidence="4">
    <location>
        <begin position="123"/>
        <end position="154"/>
    </location>
</feature>
<dbReference type="InterPro" id="IPR018247">
    <property type="entry name" value="EF_Hand_1_Ca_BS"/>
</dbReference>
<keyword evidence="2" id="KW-0106">Calcium</keyword>
<feature type="transmembrane region" description="Helical" evidence="3">
    <location>
        <begin position="72"/>
        <end position="94"/>
    </location>
</feature>
<keyword evidence="3" id="KW-0472">Membrane</keyword>
<dbReference type="GO" id="GO:0043226">
    <property type="term" value="C:organelle"/>
    <property type="evidence" value="ECO:0007669"/>
    <property type="project" value="UniProtKB-ARBA"/>
</dbReference>
<evidence type="ECO:0000256" key="2">
    <source>
        <dbReference type="ARBA" id="ARBA00022837"/>
    </source>
</evidence>
<protein>
    <submittedName>
        <fullName evidence="6">EF-hand domain-containing protein</fullName>
    </submittedName>
</protein>
<sequence length="154" mass="18100">MTPLPSISIDFAYQFTVLSYRTDQTNFLNRTEFRSFEYQRIVAMSTVYTRTLQAMFQESEEFTLFLLLSHKYSLYVINILSFLSVSSMFISILLDTTFRRYLLNHYSTELGIAMRALGQNPTEQVQQIIEIIHEVDIDGNGQIEFPEFCVMMKR</sequence>
<keyword evidence="1" id="KW-0677">Repeat</keyword>
<name>A0A1I7WM52_HETBA</name>
<dbReference type="Pfam" id="PF00036">
    <property type="entry name" value="EF-hand_1"/>
    <property type="match status" value="1"/>
</dbReference>
<evidence type="ECO:0000259" key="4">
    <source>
        <dbReference type="PROSITE" id="PS50222"/>
    </source>
</evidence>
<evidence type="ECO:0000313" key="6">
    <source>
        <dbReference type="WBParaSite" id="Hba_06212"/>
    </source>
</evidence>
<keyword evidence="3" id="KW-0812">Transmembrane</keyword>
<dbReference type="AlphaFoldDB" id="A0A1I7WM52"/>
<dbReference type="WBParaSite" id="Hba_06212">
    <property type="protein sequence ID" value="Hba_06212"/>
    <property type="gene ID" value="Hba_06212"/>
</dbReference>
<proteinExistence type="predicted"/>
<evidence type="ECO:0000313" key="5">
    <source>
        <dbReference type="Proteomes" id="UP000095283"/>
    </source>
</evidence>
<dbReference type="InterPro" id="IPR002048">
    <property type="entry name" value="EF_hand_dom"/>
</dbReference>
<dbReference type="GO" id="GO:0005509">
    <property type="term" value="F:calcium ion binding"/>
    <property type="evidence" value="ECO:0007669"/>
    <property type="project" value="InterPro"/>
</dbReference>
<dbReference type="InterPro" id="IPR011992">
    <property type="entry name" value="EF-hand-dom_pair"/>
</dbReference>